<gene>
    <name evidence="3" type="ORF">SBRY_30232</name>
</gene>
<feature type="compositionally biased region" description="Low complexity" evidence="1">
    <location>
        <begin position="606"/>
        <end position="616"/>
    </location>
</feature>
<feature type="region of interest" description="Disordered" evidence="1">
    <location>
        <begin position="580"/>
        <end position="622"/>
    </location>
</feature>
<accession>A0A9W4H0N7</accession>
<dbReference type="GO" id="GO:0044550">
    <property type="term" value="P:secondary metabolite biosynthetic process"/>
    <property type="evidence" value="ECO:0007669"/>
    <property type="project" value="TreeGrafter"/>
</dbReference>
<reference evidence="3" key="1">
    <citation type="submission" date="2021-06" db="EMBL/GenBank/DDBJ databases">
        <authorList>
            <person name="Arsene-Ploetze F."/>
        </authorList>
    </citation>
    <scope>NUCLEOTIDE SEQUENCE</scope>
    <source>
        <strain evidence="3">SBRY1</strain>
    </source>
</reference>
<dbReference type="RefSeq" id="WP_205047299.1">
    <property type="nucleotide sequence ID" value="NZ_CAJVAX010000017.1"/>
</dbReference>
<name>A0A9W4H0N7_9ACTN</name>
<feature type="domain" description="Condensation" evidence="2">
    <location>
        <begin position="38"/>
        <end position="238"/>
    </location>
</feature>
<evidence type="ECO:0000313" key="3">
    <source>
        <dbReference type="EMBL" id="CAG7638478.1"/>
    </source>
</evidence>
<dbReference type="Proteomes" id="UP001153328">
    <property type="component" value="Unassembled WGS sequence"/>
</dbReference>
<dbReference type="InterPro" id="IPR001242">
    <property type="entry name" value="Condensation_dom"/>
</dbReference>
<dbReference type="GO" id="GO:0008610">
    <property type="term" value="P:lipid biosynthetic process"/>
    <property type="evidence" value="ECO:0007669"/>
    <property type="project" value="UniProtKB-ARBA"/>
</dbReference>
<dbReference type="GO" id="GO:0005737">
    <property type="term" value="C:cytoplasm"/>
    <property type="evidence" value="ECO:0007669"/>
    <property type="project" value="TreeGrafter"/>
</dbReference>
<sequence>MTSRAPDVSTATAPGAADSRELVALDFAGLDGGSAELTWGQRFVWDILESLAPDNHFISLRLRVRLPPDATSERVLGALRTLVQRHEVLRTRFPKGQDGEPGQLCDGSGALPVEVVRTVPGRVRRVAEQEEQRLWHKPFAHGSEWPLRTSVVVAEGRPRQVVFVLSHLAVDAWGCTVLRGEFLELLRNTRAQPALAGWQSRARAGFEQSAPARKANDASLAYWRRMLETAPQTAFPNLPEAGETPLFPGVGLTSAALAAAARAVAGRLRVSPAAAVLGALATVIGIRSGTDAVPLVLAAGNRFTPVDSASVGTFYQGAPALVRLDAGSLARTVKAAHQASALAYLRGQSDPRDVARLMAETATARGVSLGMLSTVNVAPEPGAAGPAPALGAAGLRELTAQTDVTDLEGRDKEQLKLYFHVKALRSRAVIELFSDSRLLDAASARKVLAGLEIVLIELFETGDLTRERVAELVGVSELAVPEPKVVIDHCRIDLAAVRALLAALPGTIASDVFVERADGGTADTADTADNGAASEDRLIAYLVTAAPTTPEQLHTALLDRLDGNLTMTPHRYVLCRDAPARPGSRADWQRQPVILQGSGRPGGGAAARPAAPTPSTDARLGA</sequence>
<dbReference type="Pfam" id="PF00668">
    <property type="entry name" value="Condensation"/>
    <property type="match status" value="1"/>
</dbReference>
<dbReference type="SUPFAM" id="SSF52777">
    <property type="entry name" value="CoA-dependent acyltransferases"/>
    <property type="match status" value="2"/>
</dbReference>
<dbReference type="GO" id="GO:0003824">
    <property type="term" value="F:catalytic activity"/>
    <property type="evidence" value="ECO:0007669"/>
    <property type="project" value="InterPro"/>
</dbReference>
<comment type="caution">
    <text evidence="3">The sequence shown here is derived from an EMBL/GenBank/DDBJ whole genome shotgun (WGS) entry which is preliminary data.</text>
</comment>
<dbReference type="PANTHER" id="PTHR45527">
    <property type="entry name" value="NONRIBOSOMAL PEPTIDE SYNTHETASE"/>
    <property type="match status" value="1"/>
</dbReference>
<dbReference type="Gene3D" id="3.30.559.10">
    <property type="entry name" value="Chloramphenicol acetyltransferase-like domain"/>
    <property type="match status" value="1"/>
</dbReference>
<evidence type="ECO:0000259" key="2">
    <source>
        <dbReference type="Pfam" id="PF00668"/>
    </source>
</evidence>
<dbReference type="EMBL" id="CAJVAX010000017">
    <property type="protein sequence ID" value="CAG7638478.1"/>
    <property type="molecule type" value="Genomic_DNA"/>
</dbReference>
<dbReference type="GO" id="GO:0043041">
    <property type="term" value="P:amino acid activation for nonribosomal peptide biosynthetic process"/>
    <property type="evidence" value="ECO:0007669"/>
    <property type="project" value="TreeGrafter"/>
</dbReference>
<organism evidence="3 4">
    <name type="scientific">Actinacidiphila bryophytorum</name>
    <dbReference type="NCBI Taxonomy" id="1436133"/>
    <lineage>
        <taxon>Bacteria</taxon>
        <taxon>Bacillati</taxon>
        <taxon>Actinomycetota</taxon>
        <taxon>Actinomycetes</taxon>
        <taxon>Kitasatosporales</taxon>
        <taxon>Streptomycetaceae</taxon>
        <taxon>Actinacidiphila</taxon>
    </lineage>
</organism>
<dbReference type="AlphaFoldDB" id="A0A9W4H0N7"/>
<proteinExistence type="predicted"/>
<protein>
    <submittedName>
        <fullName evidence="3">Condensation domain-containing protein</fullName>
    </submittedName>
</protein>
<evidence type="ECO:0000256" key="1">
    <source>
        <dbReference type="SAM" id="MobiDB-lite"/>
    </source>
</evidence>
<evidence type="ECO:0000313" key="4">
    <source>
        <dbReference type="Proteomes" id="UP001153328"/>
    </source>
</evidence>
<dbReference type="GO" id="GO:0031177">
    <property type="term" value="F:phosphopantetheine binding"/>
    <property type="evidence" value="ECO:0007669"/>
    <property type="project" value="TreeGrafter"/>
</dbReference>
<dbReference type="PANTHER" id="PTHR45527:SF1">
    <property type="entry name" value="FATTY ACID SYNTHASE"/>
    <property type="match status" value="1"/>
</dbReference>
<dbReference type="Gene3D" id="3.30.559.30">
    <property type="entry name" value="Nonribosomal peptide synthetase, condensation domain"/>
    <property type="match status" value="1"/>
</dbReference>
<dbReference type="InterPro" id="IPR023213">
    <property type="entry name" value="CAT-like_dom_sf"/>
</dbReference>
<keyword evidence="4" id="KW-1185">Reference proteome</keyword>